<evidence type="ECO:0000313" key="3">
    <source>
        <dbReference type="Proteomes" id="UP000184255"/>
    </source>
</evidence>
<dbReference type="Proteomes" id="UP000184255">
    <property type="component" value="Unassembled WGS sequence"/>
</dbReference>
<proteinExistence type="predicted"/>
<dbReference type="AlphaFoldDB" id="A0A1L7UEE6"/>
<reference evidence="3" key="1">
    <citation type="journal article" date="2016" name="Genome Biol. Evol.">
        <title>Comparative 'omics' of the Fusarium fujikuroi species complex highlights differences in genetic potential and metabolite synthesis.</title>
        <authorList>
            <person name="Niehaus E.-M."/>
            <person name="Muensterkoetter M."/>
            <person name="Proctor R.H."/>
            <person name="Brown D.W."/>
            <person name="Sharon A."/>
            <person name="Idan Y."/>
            <person name="Oren-Young L."/>
            <person name="Sieber C.M."/>
            <person name="Novak O."/>
            <person name="Pencik A."/>
            <person name="Tarkowska D."/>
            <person name="Hromadova K."/>
            <person name="Freeman S."/>
            <person name="Maymon M."/>
            <person name="Elazar M."/>
            <person name="Youssef S.A."/>
            <person name="El-Shabrawy E.S.M."/>
            <person name="Shalaby A.B.A."/>
            <person name="Houterman P."/>
            <person name="Brock N.L."/>
            <person name="Burkhardt I."/>
            <person name="Tsavkelova E.A."/>
            <person name="Dickschat J.S."/>
            <person name="Galuszka P."/>
            <person name="Gueldener U."/>
            <person name="Tudzynski B."/>
        </authorList>
    </citation>
    <scope>NUCLEOTIDE SEQUENCE [LARGE SCALE GENOMIC DNA]</scope>
    <source>
        <strain evidence="3">MRC7560</strain>
    </source>
</reference>
<sequence length="269" mass="29504">MASLDATPEPKGFDLKVEVPEGAISTLASTCASNFYNTLQRLATTEPSEPSSDESSDDGVDRWKIEAESIQRSISELDRLAIHIRQSSTSSLDARVKAFGARKPSEVSSYETRATIAVSCLYPRDSDSLRRYLSNSMTQRHTKLLYWQSHDKKLGADRRRDKQRRDDSIQTPREPSPLPTKAPPLPRQSARDEDTAPPIPGERRVSAGSSFLSGTRASELGSQFTIPPAEAKISTRKRAGASTALQTGAKCPSPPKFEDGELQKPCPLC</sequence>
<dbReference type="RefSeq" id="XP_041691422.1">
    <property type="nucleotide sequence ID" value="XM_041826108.1"/>
</dbReference>
<evidence type="ECO:0000256" key="1">
    <source>
        <dbReference type="SAM" id="MobiDB-lite"/>
    </source>
</evidence>
<evidence type="ECO:0000313" key="2">
    <source>
        <dbReference type="EMBL" id="CVL09018.1"/>
    </source>
</evidence>
<dbReference type="GeneID" id="65093538"/>
<feature type="compositionally biased region" description="Pro residues" evidence="1">
    <location>
        <begin position="174"/>
        <end position="186"/>
    </location>
</feature>
<feature type="region of interest" description="Disordered" evidence="1">
    <location>
        <begin position="153"/>
        <end position="269"/>
    </location>
</feature>
<keyword evidence="3" id="KW-1185">Reference proteome</keyword>
<feature type="compositionally biased region" description="Basic and acidic residues" evidence="1">
    <location>
        <begin position="153"/>
        <end position="168"/>
    </location>
</feature>
<protein>
    <submittedName>
        <fullName evidence="2">Uncharacterized protein</fullName>
    </submittedName>
</protein>
<dbReference type="VEuPathDB" id="FungiDB:FMAN_14290"/>
<feature type="compositionally biased region" description="Polar residues" evidence="1">
    <location>
        <begin position="207"/>
        <end position="225"/>
    </location>
</feature>
<accession>A0A1L7UEE6</accession>
<comment type="caution">
    <text evidence="2">The sequence shown here is derived from an EMBL/GenBank/DDBJ whole genome shotgun (WGS) entry which is preliminary data.</text>
</comment>
<dbReference type="EMBL" id="FCQH01000029">
    <property type="protein sequence ID" value="CVL09018.1"/>
    <property type="molecule type" value="Genomic_DNA"/>
</dbReference>
<organism evidence="2 3">
    <name type="scientific">Fusarium mangiferae</name>
    <name type="common">Mango malformation disease fungus</name>
    <dbReference type="NCBI Taxonomy" id="192010"/>
    <lineage>
        <taxon>Eukaryota</taxon>
        <taxon>Fungi</taxon>
        <taxon>Dikarya</taxon>
        <taxon>Ascomycota</taxon>
        <taxon>Pezizomycotina</taxon>
        <taxon>Sordariomycetes</taxon>
        <taxon>Hypocreomycetidae</taxon>
        <taxon>Hypocreales</taxon>
        <taxon>Nectriaceae</taxon>
        <taxon>Fusarium</taxon>
        <taxon>Fusarium fujikuroi species complex</taxon>
    </lineage>
</organism>
<gene>
    <name evidence="2" type="ORF">FMAN_14290</name>
</gene>
<name>A0A1L7UEE6_FUSMA</name>